<evidence type="ECO:0000313" key="2">
    <source>
        <dbReference type="EMBL" id="KAF5317812.1"/>
    </source>
</evidence>
<reference evidence="2 3" key="1">
    <citation type="journal article" date="2020" name="ISME J.">
        <title>Uncovering the hidden diversity of litter-decomposition mechanisms in mushroom-forming fungi.</title>
        <authorList>
            <person name="Floudas D."/>
            <person name="Bentzer J."/>
            <person name="Ahren D."/>
            <person name="Johansson T."/>
            <person name="Persson P."/>
            <person name="Tunlid A."/>
        </authorList>
    </citation>
    <scope>NUCLEOTIDE SEQUENCE [LARGE SCALE GENOMIC DNA]</scope>
    <source>
        <strain evidence="2 3">CBS 101986</strain>
    </source>
</reference>
<evidence type="ECO:0000313" key="3">
    <source>
        <dbReference type="Proteomes" id="UP000567179"/>
    </source>
</evidence>
<dbReference type="Gene3D" id="3.40.50.80">
    <property type="entry name" value="Nucleotide-binding domain of ferredoxin-NADP reductase (FNR) module"/>
    <property type="match status" value="1"/>
</dbReference>
<comment type="caution">
    <text evidence="2">The sequence shown here is derived from an EMBL/GenBank/DDBJ whole genome shotgun (WGS) entry which is preliminary data.</text>
</comment>
<name>A0A8H5B8Z0_9AGAR</name>
<evidence type="ECO:0000256" key="1">
    <source>
        <dbReference type="SAM" id="MobiDB-lite"/>
    </source>
</evidence>
<gene>
    <name evidence="2" type="ORF">D9619_012584</name>
</gene>
<sequence length="129" mass="13771">MAFLAMLRTIKQALFRPTHTRNHSRRVSREVNAMEDSSQVPASLDASSSASSQVTHASGLPFTQQPGRVHLDAVLNLSNFSSLSGGPVAGSGENRFYVCGPLVFETAITDSVTGLGVSPTSINRETFAY</sequence>
<proteinExistence type="predicted"/>
<dbReference type="AlphaFoldDB" id="A0A8H5B8Z0"/>
<dbReference type="InterPro" id="IPR039261">
    <property type="entry name" value="FNR_nucleotide-bd"/>
</dbReference>
<dbReference type="EMBL" id="JAACJJ010000032">
    <property type="protein sequence ID" value="KAF5317812.1"/>
    <property type="molecule type" value="Genomic_DNA"/>
</dbReference>
<keyword evidence="3" id="KW-1185">Reference proteome</keyword>
<dbReference type="Proteomes" id="UP000567179">
    <property type="component" value="Unassembled WGS sequence"/>
</dbReference>
<protein>
    <submittedName>
        <fullName evidence="2">Uncharacterized protein</fullName>
    </submittedName>
</protein>
<organism evidence="2 3">
    <name type="scientific">Psilocybe cf. subviscida</name>
    <dbReference type="NCBI Taxonomy" id="2480587"/>
    <lineage>
        <taxon>Eukaryota</taxon>
        <taxon>Fungi</taxon>
        <taxon>Dikarya</taxon>
        <taxon>Basidiomycota</taxon>
        <taxon>Agaricomycotina</taxon>
        <taxon>Agaricomycetes</taxon>
        <taxon>Agaricomycetidae</taxon>
        <taxon>Agaricales</taxon>
        <taxon>Agaricineae</taxon>
        <taxon>Strophariaceae</taxon>
        <taxon>Psilocybe</taxon>
    </lineage>
</organism>
<feature type="region of interest" description="Disordered" evidence="1">
    <location>
        <begin position="18"/>
        <end position="48"/>
    </location>
</feature>
<accession>A0A8H5B8Z0</accession>
<dbReference type="SUPFAM" id="SSF52343">
    <property type="entry name" value="Ferredoxin reductase-like, C-terminal NADP-linked domain"/>
    <property type="match status" value="1"/>
</dbReference>